<evidence type="ECO:0000256" key="5">
    <source>
        <dbReference type="ARBA" id="ARBA00022989"/>
    </source>
</evidence>
<evidence type="ECO:0000256" key="7">
    <source>
        <dbReference type="ARBA" id="ARBA00023136"/>
    </source>
</evidence>
<keyword evidence="4" id="KW-0874">Quinone</keyword>
<feature type="domain" description="Vitamin K epoxide reductase" evidence="13">
    <location>
        <begin position="522"/>
        <end position="654"/>
    </location>
</feature>
<feature type="transmembrane region" description="Helical" evidence="10">
    <location>
        <begin position="606"/>
        <end position="628"/>
    </location>
</feature>
<evidence type="ECO:0000256" key="2">
    <source>
        <dbReference type="ARBA" id="ARBA00006214"/>
    </source>
</evidence>
<evidence type="ECO:0000259" key="11">
    <source>
        <dbReference type="Pfam" id="PF01370"/>
    </source>
</evidence>
<reference evidence="15" key="1">
    <citation type="submission" date="2022-01" db="EMBL/GenBank/DDBJ databases">
        <title>Lysobacter chinensis sp. nov., a bacterium isolated from cow dung compost.</title>
        <authorList>
            <person name="Zhou L.Y."/>
        </authorList>
    </citation>
    <scope>NUCLEOTIDE SEQUENCE [LARGE SCALE GENOMIC DNA]</scope>
    <source>
        <strain evidence="15">TLK-CK17</strain>
    </source>
</reference>
<evidence type="ECO:0000256" key="10">
    <source>
        <dbReference type="SAM" id="Phobius"/>
    </source>
</evidence>
<feature type="transmembrane region" description="Helical" evidence="10">
    <location>
        <begin position="635"/>
        <end position="655"/>
    </location>
</feature>
<dbReference type="Gene3D" id="3.40.50.720">
    <property type="entry name" value="NAD(P)-binding Rossmann-like Domain"/>
    <property type="match status" value="1"/>
</dbReference>
<dbReference type="Pfam" id="PF01370">
    <property type="entry name" value="Epimerase"/>
    <property type="match status" value="1"/>
</dbReference>
<feature type="domain" description="SPW repeat-containing integral membrane" evidence="12">
    <location>
        <begin position="399"/>
        <end position="486"/>
    </location>
</feature>
<keyword evidence="3 10" id="KW-0812">Transmembrane</keyword>
<feature type="transmembrane region" description="Helical" evidence="10">
    <location>
        <begin position="523"/>
        <end position="543"/>
    </location>
</feature>
<organism evidence="14 15">
    <name type="scientific">Marilutibacter chinensis</name>
    <dbReference type="NCBI Taxonomy" id="2912247"/>
    <lineage>
        <taxon>Bacteria</taxon>
        <taxon>Pseudomonadati</taxon>
        <taxon>Pseudomonadota</taxon>
        <taxon>Gammaproteobacteria</taxon>
        <taxon>Lysobacterales</taxon>
        <taxon>Lysobacteraceae</taxon>
        <taxon>Marilutibacter</taxon>
    </lineage>
</organism>
<feature type="transmembrane region" description="Helical" evidence="10">
    <location>
        <begin position="748"/>
        <end position="765"/>
    </location>
</feature>
<comment type="caution">
    <text evidence="14">The sequence shown here is derived from an EMBL/GenBank/DDBJ whole genome shotgun (WGS) entry which is preliminary data.</text>
</comment>
<dbReference type="PANTHER" id="PTHR43245">
    <property type="entry name" value="BIFUNCTIONAL POLYMYXIN RESISTANCE PROTEIN ARNA"/>
    <property type="match status" value="1"/>
</dbReference>
<reference evidence="14 15" key="3">
    <citation type="submission" date="2022-01" db="EMBL/GenBank/DDBJ databases">
        <authorList>
            <person name="Zhou L.Y."/>
        </authorList>
    </citation>
    <scope>NUCLEOTIDE SEQUENCE [LARGE SCALE GENOMIC DNA]</scope>
    <source>
        <strain evidence="14 15">TLK-CK17</strain>
    </source>
</reference>
<keyword evidence="9" id="KW-0676">Redox-active center</keyword>
<keyword evidence="15" id="KW-1185">Reference proteome</keyword>
<evidence type="ECO:0000313" key="15">
    <source>
        <dbReference type="Proteomes" id="UP001430796"/>
    </source>
</evidence>
<dbReference type="InterPro" id="IPR005530">
    <property type="entry name" value="SPW"/>
</dbReference>
<feature type="transmembrane region" description="Helical" evidence="10">
    <location>
        <begin position="777"/>
        <end position="806"/>
    </location>
</feature>
<evidence type="ECO:0000256" key="8">
    <source>
        <dbReference type="ARBA" id="ARBA00023157"/>
    </source>
</evidence>
<evidence type="ECO:0000256" key="3">
    <source>
        <dbReference type="ARBA" id="ARBA00022692"/>
    </source>
</evidence>
<dbReference type="CDD" id="cd12919">
    <property type="entry name" value="VKOR_2"/>
    <property type="match status" value="1"/>
</dbReference>
<dbReference type="Gene3D" id="1.20.1440.130">
    <property type="entry name" value="VKOR domain"/>
    <property type="match status" value="1"/>
</dbReference>
<dbReference type="EMBL" id="JAKJPO010000001">
    <property type="protein sequence ID" value="MCF7220728.1"/>
    <property type="molecule type" value="Genomic_DNA"/>
</dbReference>
<evidence type="ECO:0000256" key="9">
    <source>
        <dbReference type="ARBA" id="ARBA00023284"/>
    </source>
</evidence>
<feature type="transmembrane region" description="Helical" evidence="10">
    <location>
        <begin position="446"/>
        <end position="465"/>
    </location>
</feature>
<dbReference type="InterPro" id="IPR012932">
    <property type="entry name" value="VKOR"/>
</dbReference>
<feature type="domain" description="NAD-dependent epimerase/dehydratase" evidence="11">
    <location>
        <begin position="14"/>
        <end position="244"/>
    </location>
</feature>
<comment type="similarity">
    <text evidence="2">Belongs to the VKOR family.</text>
</comment>
<dbReference type="Pfam" id="PF07884">
    <property type="entry name" value="VKOR"/>
    <property type="match status" value="1"/>
</dbReference>
<dbReference type="InterPro" id="IPR050177">
    <property type="entry name" value="Lipid_A_modif_metabolic_enz"/>
</dbReference>
<keyword evidence="5 10" id="KW-1133">Transmembrane helix</keyword>
<keyword evidence="7 10" id="KW-0472">Membrane</keyword>
<evidence type="ECO:0000259" key="12">
    <source>
        <dbReference type="Pfam" id="PF03779"/>
    </source>
</evidence>
<dbReference type="Pfam" id="PF03779">
    <property type="entry name" value="SPW"/>
    <property type="match status" value="2"/>
</dbReference>
<comment type="subcellular location">
    <subcellularLocation>
        <location evidence="1">Membrane</location>
        <topology evidence="1">Multi-pass membrane protein</topology>
    </subcellularLocation>
</comment>
<feature type="transmembrane region" description="Helical" evidence="10">
    <location>
        <begin position="715"/>
        <end position="736"/>
    </location>
</feature>
<proteinExistence type="inferred from homology"/>
<gene>
    <name evidence="14" type="ORF">L3V18_02830</name>
</gene>
<keyword evidence="6" id="KW-0560">Oxidoreductase</keyword>
<dbReference type="InterPro" id="IPR036291">
    <property type="entry name" value="NAD(P)-bd_dom_sf"/>
</dbReference>
<feature type="transmembrane region" description="Helical" evidence="10">
    <location>
        <begin position="393"/>
        <end position="413"/>
    </location>
</feature>
<dbReference type="InterPro" id="IPR001509">
    <property type="entry name" value="Epimerase_deHydtase"/>
</dbReference>
<sequence>MNSRNAKPDDRPIVLITGIAGSVGSALASALARDYRVVGMDVAEPEVAVDWIEIDLTSGKSVEGAVREFRERHGERIASVVHLAAYFDFSGEYKPLYDKVNVDGTRRLLRALQSLEVAQFVYSGTMLVHQATVPGERIDEDSPIRPRWAYPESKARAERVIAEEHGGIPYVLLHLAGLYDGRTAVPTLAQQIARIYERDFTGYVHAGDEDAGQSMIHRDDMIDAFRRAIDRRDRLPSGTTVLVGEPEAMSYRQLQDALGELIHGEEWTTINLPRPLAKAGAWLQGAAEPVVPDAIDHGEKPFIRPFMIEISSDHYALDISRARELLGWEPEHRIQDMLPRIVASLERDPVGWYRDNGITPPPWLEEAADKVDRPEALRQHAEDTFRDAHRRHLYGPFAVAMLGLWLVASPVTLGDIPAALRWSDSLSGIALVLLGMMTLSWRLASLRWLAAAVGLWVLFSPLVFWTGNAAAYLNDSLVGTLAIGFAVALPPSPGVSPVAACSGPTVPPGWEYSPSDWSQRLPIIALALVGLFVSRAMAAYQLGHVDGVWEPFFDVAGPKNGTETIITSSVSEAWPVPDAGLGALVYLLEILTGLIGSTRRWRTMPWLVVLFGFLIVPLGVVSITFIVIQPIVIGTWCTLCLIGAAAMVLQIPYSLDELVATGQFLHRRRKAGRNLLYVFFAGDTDDDSRVPHDGREFDRAPMDVLRDVGGGNVNAPWNLLLCIAIGVWLMFTRLTVGAEGPMANADHLIGSLVITVAVCALAEIARPVRLINIGFGVALLVTPFMLGATTVQTGSSLVCGVALIALSLRRGPIRMRYGNWNRLLI</sequence>
<dbReference type="Proteomes" id="UP001430796">
    <property type="component" value="Unassembled WGS sequence"/>
</dbReference>
<evidence type="ECO:0000256" key="1">
    <source>
        <dbReference type="ARBA" id="ARBA00004141"/>
    </source>
</evidence>
<accession>A0ABS9HR09</accession>
<dbReference type="SUPFAM" id="SSF51735">
    <property type="entry name" value="NAD(P)-binding Rossmann-fold domains"/>
    <property type="match status" value="1"/>
</dbReference>
<feature type="transmembrane region" description="Helical" evidence="10">
    <location>
        <begin position="419"/>
        <end position="439"/>
    </location>
</feature>
<dbReference type="RefSeq" id="WP_237053079.1">
    <property type="nucleotide sequence ID" value="NZ_JAKJPO010000001.1"/>
</dbReference>
<evidence type="ECO:0000256" key="4">
    <source>
        <dbReference type="ARBA" id="ARBA00022719"/>
    </source>
</evidence>
<name>A0ABS9HR09_9GAMM</name>
<evidence type="ECO:0000256" key="6">
    <source>
        <dbReference type="ARBA" id="ARBA00023002"/>
    </source>
</evidence>
<protein>
    <submittedName>
        <fullName evidence="14">NAD-dependent epimerase/dehydratase family protein</fullName>
    </submittedName>
</protein>
<keyword evidence="8" id="KW-1015">Disulfide bond</keyword>
<dbReference type="InterPro" id="IPR038354">
    <property type="entry name" value="VKOR_sf"/>
</dbReference>
<reference evidence="14 15" key="2">
    <citation type="submission" date="2022-01" db="EMBL/GenBank/DDBJ databases">
        <title>Lysobacter chinensis sp. nov., a bacterium isolated from cow dung compost.</title>
        <authorList>
            <person name="Liu Y."/>
        </authorList>
    </citation>
    <scope>NUCLEOTIDE SEQUENCE [LARGE SCALE GENOMIC DNA]</scope>
    <source>
        <strain evidence="14 15">TLK-CK17</strain>
    </source>
</reference>
<evidence type="ECO:0000259" key="13">
    <source>
        <dbReference type="Pfam" id="PF07884"/>
    </source>
</evidence>
<feature type="transmembrane region" description="Helical" evidence="10">
    <location>
        <begin position="12"/>
        <end position="32"/>
    </location>
</feature>
<evidence type="ECO:0000313" key="14">
    <source>
        <dbReference type="EMBL" id="MCF7220728.1"/>
    </source>
</evidence>
<feature type="domain" description="SPW repeat-containing integral membrane" evidence="12">
    <location>
        <begin position="720"/>
        <end position="808"/>
    </location>
</feature>